<feature type="compositionally biased region" description="Basic and acidic residues" evidence="1">
    <location>
        <begin position="45"/>
        <end position="54"/>
    </location>
</feature>
<organism evidence="3 4">
    <name type="scientific">Aphanomyces stellatus</name>
    <dbReference type="NCBI Taxonomy" id="120398"/>
    <lineage>
        <taxon>Eukaryota</taxon>
        <taxon>Sar</taxon>
        <taxon>Stramenopiles</taxon>
        <taxon>Oomycota</taxon>
        <taxon>Saprolegniomycetes</taxon>
        <taxon>Saprolegniales</taxon>
        <taxon>Verrucalvaceae</taxon>
        <taxon>Aphanomyces</taxon>
    </lineage>
</organism>
<dbReference type="PANTHER" id="PTHR36300">
    <property type="entry name" value="RAW, ISOFORM A"/>
    <property type="match status" value="1"/>
</dbReference>
<dbReference type="OrthoDB" id="6493944at2759"/>
<dbReference type="PANTHER" id="PTHR36300:SF1">
    <property type="entry name" value="RAW, ISOFORM A"/>
    <property type="match status" value="1"/>
</dbReference>
<evidence type="ECO:0000313" key="3">
    <source>
        <dbReference type="EMBL" id="VFT87797.1"/>
    </source>
</evidence>
<reference evidence="3 4" key="1">
    <citation type="submission" date="2019-03" db="EMBL/GenBank/DDBJ databases">
        <authorList>
            <person name="Gaulin E."/>
            <person name="Dumas B."/>
        </authorList>
    </citation>
    <scope>NUCLEOTIDE SEQUENCE [LARGE SCALE GENOMIC DNA]</scope>
    <source>
        <strain evidence="3">CBS 568.67</strain>
    </source>
</reference>
<accession>A0A485KTA5</accession>
<dbReference type="AlphaFoldDB" id="A0A485KTA5"/>
<reference evidence="2" key="2">
    <citation type="submission" date="2019-06" db="EMBL/GenBank/DDBJ databases">
        <title>Genomics analysis of Aphanomyces spp. identifies a new class of oomycete effector associated with host adaptation.</title>
        <authorList>
            <person name="Gaulin E."/>
        </authorList>
    </citation>
    <scope>NUCLEOTIDE SEQUENCE</scope>
    <source>
        <strain evidence="2">CBS 578.67</strain>
    </source>
</reference>
<sequence>MMVATTLGTLAFAKTRNMSSSSTMAADLGLPPKRGPFTRSYSTPDVHHTHDHQINKRRPLFHHRSSTLPLSPPLSPVQEPEAPVDVFLGGSCNPTTWRIDVAMPMLDAANVSYYNPQVDEWHEGLMRLETHAKDTSSFVLFVIDNQTRSIVSMNEAAEFMCCGRRVVLVVEDMPEEITIEGAALSSLEISDLNAARACLRHFSKDYPQTILCESVPDAIEAIVEQLARQRPSPFSLRSSRLRKRSSVILSQMTKKKNVLYRSNSSSSIIECDSGNSSDDDTSPSPTDSSSIKMVYLGGNITNTHWRAATAIPMLQKAGLRYYSPRGDFHYLPTARGREELKSDKLMKHKAALVLVVIPNNCRSISAMIDAIALICSGRAVILVIEPMLEGMVVEDGSLILGREFKDLTRARLYLEETATRHDICIHVSAEDAIQAIVAKAHEAGDVLA</sequence>
<feature type="region of interest" description="Disordered" evidence="1">
    <location>
        <begin position="269"/>
        <end position="289"/>
    </location>
</feature>
<evidence type="ECO:0000313" key="2">
    <source>
        <dbReference type="EMBL" id="KAF0698444.1"/>
    </source>
</evidence>
<dbReference type="Proteomes" id="UP000332933">
    <property type="component" value="Unassembled WGS sequence"/>
</dbReference>
<dbReference type="EMBL" id="CAADRA010005260">
    <property type="protein sequence ID" value="VFT87797.1"/>
    <property type="molecule type" value="Genomic_DNA"/>
</dbReference>
<evidence type="ECO:0000313" key="4">
    <source>
        <dbReference type="Proteomes" id="UP000332933"/>
    </source>
</evidence>
<dbReference type="Pfam" id="PF15891">
    <property type="entry name" value="Nuc_deoxyri_tr2"/>
    <property type="match status" value="2"/>
</dbReference>
<name>A0A485KTA5_9STRA</name>
<feature type="region of interest" description="Disordered" evidence="1">
    <location>
        <begin position="21"/>
        <end position="54"/>
    </location>
</feature>
<protein>
    <submittedName>
        <fullName evidence="3">Aste57867_10929 protein</fullName>
    </submittedName>
</protein>
<evidence type="ECO:0000256" key="1">
    <source>
        <dbReference type="SAM" id="MobiDB-lite"/>
    </source>
</evidence>
<dbReference type="Gene3D" id="3.40.50.450">
    <property type="match status" value="2"/>
</dbReference>
<dbReference type="GO" id="GO:0005886">
    <property type="term" value="C:plasma membrane"/>
    <property type="evidence" value="ECO:0007669"/>
    <property type="project" value="TreeGrafter"/>
</dbReference>
<gene>
    <name evidence="3" type="primary">Aste57867_10929</name>
    <name evidence="2" type="ORF">As57867_010889</name>
    <name evidence="3" type="ORF">ASTE57867_10929</name>
</gene>
<dbReference type="EMBL" id="VJMH01005239">
    <property type="protein sequence ID" value="KAF0698444.1"/>
    <property type="molecule type" value="Genomic_DNA"/>
</dbReference>
<proteinExistence type="predicted"/>
<dbReference type="InterPro" id="IPR039470">
    <property type="entry name" value="Nuc_deoxyri_tr2"/>
</dbReference>
<keyword evidence="4" id="KW-1185">Reference proteome</keyword>